<evidence type="ECO:0000313" key="7">
    <source>
        <dbReference type="Proteomes" id="UP000217549"/>
    </source>
</evidence>
<dbReference type="GO" id="GO:0005829">
    <property type="term" value="C:cytosol"/>
    <property type="evidence" value="ECO:0007669"/>
    <property type="project" value="TreeGrafter"/>
</dbReference>
<accession>A0A285PNK4</accession>
<dbReference type="STRING" id="39488.ERS852450_01195"/>
<evidence type="ECO:0000256" key="3">
    <source>
        <dbReference type="ARBA" id="ARBA00022777"/>
    </source>
</evidence>
<dbReference type="Gene3D" id="1.10.1070.20">
    <property type="match status" value="1"/>
</dbReference>
<dbReference type="InterPro" id="IPR017508">
    <property type="entry name" value="HipA_N1"/>
</dbReference>
<dbReference type="AlphaFoldDB" id="A0A285PNK4"/>
<dbReference type="PANTHER" id="PTHR37419:SF8">
    <property type="entry name" value="TOXIN YJJJ"/>
    <property type="match status" value="1"/>
</dbReference>
<dbReference type="InterPro" id="IPR052028">
    <property type="entry name" value="HipA_Ser/Thr_kinase"/>
</dbReference>
<sequence length="386" mass="44287">MKENGTLQVLYDGKVVGKLALMAGRKIAFEYSEEWLETGFSISPFSLPLKEQVFIPTKEYFGGLFGVFGDSLPDGWGNLLLNRMLWKKGMKPEEMTMLNRLAIVGQSGMGALAYRPEEHFSFEPQGYDLDDLALQCQKILNTEYSEKLDELYLLGGTSGGARPKIMTEIDREDWIIKFPAHVDGQDAGEMEYEYALCAKACGIDMTEVRLFPSKKCKGYFGIKRFDRERIVDGIETKVKAGNKKKRIHMLTAAALLELDFEQPSLDYHSLMKLTKILTRDNEDDVREMFRRMCFNVFAHNRDDHSKNFTYLYDEMKKGWRLSPAYDLTFSNTYYGEHTTMVDGNGRNPGKNELLAVGLQAGLEKSWCEEVIEKMKNTVEERLEKYL</sequence>
<evidence type="ECO:0000259" key="5">
    <source>
        <dbReference type="Pfam" id="PF13657"/>
    </source>
</evidence>
<proteinExistence type="inferred from homology"/>
<dbReference type="RefSeq" id="WP_096238902.1">
    <property type="nucleotide sequence ID" value="NZ_LT907978.1"/>
</dbReference>
<dbReference type="KEGG" id="ehl:EHLA_0089"/>
<feature type="domain" description="HipA-like C-terminal" evidence="4">
    <location>
        <begin position="158"/>
        <end position="380"/>
    </location>
</feature>
<dbReference type="InterPro" id="IPR012893">
    <property type="entry name" value="HipA-like_C"/>
</dbReference>
<dbReference type="Pfam" id="PF13657">
    <property type="entry name" value="Couple_hipA"/>
    <property type="match status" value="1"/>
</dbReference>
<name>A0A285PNK4_9FIRM</name>
<evidence type="ECO:0000313" key="6">
    <source>
        <dbReference type="EMBL" id="SOB70867.1"/>
    </source>
</evidence>
<gene>
    <name evidence="6" type="ORF">EHLA_0089</name>
</gene>
<dbReference type="EMBL" id="LT907978">
    <property type="protein sequence ID" value="SOB70867.1"/>
    <property type="molecule type" value="Genomic_DNA"/>
</dbReference>
<dbReference type="Proteomes" id="UP000217549">
    <property type="component" value="Chromosome I"/>
</dbReference>
<comment type="similarity">
    <text evidence="1">Belongs to the HipA Ser/Thr kinase family.</text>
</comment>
<protein>
    <submittedName>
        <fullName evidence="6">HipA, N-terminal subdomain 1</fullName>
    </submittedName>
</protein>
<dbReference type="PANTHER" id="PTHR37419">
    <property type="entry name" value="SERINE/THREONINE-PROTEIN KINASE TOXIN HIPA"/>
    <property type="match status" value="1"/>
</dbReference>
<feature type="domain" description="HipA N-terminal subdomain 1" evidence="5">
    <location>
        <begin position="7"/>
        <end position="114"/>
    </location>
</feature>
<evidence type="ECO:0000259" key="4">
    <source>
        <dbReference type="Pfam" id="PF07804"/>
    </source>
</evidence>
<evidence type="ECO:0000256" key="2">
    <source>
        <dbReference type="ARBA" id="ARBA00022679"/>
    </source>
</evidence>
<keyword evidence="7" id="KW-1185">Reference proteome</keyword>
<dbReference type="Pfam" id="PF07804">
    <property type="entry name" value="HipA_C"/>
    <property type="match status" value="1"/>
</dbReference>
<dbReference type="GO" id="GO:0004674">
    <property type="term" value="F:protein serine/threonine kinase activity"/>
    <property type="evidence" value="ECO:0007669"/>
    <property type="project" value="TreeGrafter"/>
</dbReference>
<reference evidence="7" key="1">
    <citation type="submission" date="2017-09" db="EMBL/GenBank/DDBJ databases">
        <authorList>
            <person name="Shetty A S."/>
        </authorList>
    </citation>
    <scope>NUCLEOTIDE SEQUENCE [LARGE SCALE GENOMIC DNA]</scope>
</reference>
<keyword evidence="3" id="KW-0418">Kinase</keyword>
<organism evidence="6 7">
    <name type="scientific">Anaerobutyricum hallii</name>
    <dbReference type="NCBI Taxonomy" id="39488"/>
    <lineage>
        <taxon>Bacteria</taxon>
        <taxon>Bacillati</taxon>
        <taxon>Bacillota</taxon>
        <taxon>Clostridia</taxon>
        <taxon>Lachnospirales</taxon>
        <taxon>Lachnospiraceae</taxon>
        <taxon>Anaerobutyricum</taxon>
    </lineage>
</organism>
<evidence type="ECO:0000256" key="1">
    <source>
        <dbReference type="ARBA" id="ARBA00010164"/>
    </source>
</evidence>
<keyword evidence="2" id="KW-0808">Transferase</keyword>